<dbReference type="InterPro" id="IPR028082">
    <property type="entry name" value="Peripla_BP_I"/>
</dbReference>
<dbReference type="EMBL" id="FTMA01000001">
    <property type="protein sequence ID" value="SIQ35319.1"/>
    <property type="molecule type" value="Genomic_DNA"/>
</dbReference>
<dbReference type="InterPro" id="IPR010982">
    <property type="entry name" value="Lambda_DNA-bd_dom_sf"/>
</dbReference>
<dbReference type="AlphaFoldDB" id="A0A1N6S2M3"/>
<evidence type="ECO:0000313" key="5">
    <source>
        <dbReference type="EMBL" id="SIQ35319.1"/>
    </source>
</evidence>
<sequence length="342" mass="38437">MSKKATIYDIAKELKITAATVSRALNNNPKISEKTRELVLATATRLNYKQNRLAVALKSGKSNNVGVIVPFINKNFFASVIRGIEDELYPKGFHVIISQTHEDKEREKKIIQNLINAQVDGILLSTSFTNINKDELRFELKKPSLFVFFDRTLNFKDISSVTIDDYQGAFDATEHLIQQGCKRIAHFDVDQNIELYKNRFKGYKDALKKHNVKFKGEYVISIKSNMEAGKEAAEKLMKLPVPPDAIFSSTDNGLLGAVKYLQSQSVLIPETFCVVGFSNEPFTKFLEPSISSVDQSPLEMGKMAAKVLLEQIEKNPVVNSKNDVILPAKLIVRKSSCKTKKN</sequence>
<dbReference type="CDD" id="cd01392">
    <property type="entry name" value="HTH_LacI"/>
    <property type="match status" value="1"/>
</dbReference>
<evidence type="ECO:0000259" key="4">
    <source>
        <dbReference type="PROSITE" id="PS50932"/>
    </source>
</evidence>
<keyword evidence="6" id="KW-1185">Reference proteome</keyword>
<dbReference type="Gene3D" id="1.10.260.40">
    <property type="entry name" value="lambda repressor-like DNA-binding domains"/>
    <property type="match status" value="1"/>
</dbReference>
<dbReference type="PANTHER" id="PTHR30146">
    <property type="entry name" value="LACI-RELATED TRANSCRIPTIONAL REPRESSOR"/>
    <property type="match status" value="1"/>
</dbReference>
<dbReference type="Proteomes" id="UP000186953">
    <property type="component" value="Unassembled WGS sequence"/>
</dbReference>
<dbReference type="Pfam" id="PF00356">
    <property type="entry name" value="LacI"/>
    <property type="match status" value="1"/>
</dbReference>
<dbReference type="SUPFAM" id="SSF53822">
    <property type="entry name" value="Periplasmic binding protein-like I"/>
    <property type="match status" value="1"/>
</dbReference>
<feature type="domain" description="HTH lacI-type" evidence="4">
    <location>
        <begin position="5"/>
        <end position="59"/>
    </location>
</feature>
<proteinExistence type="predicted"/>
<dbReference type="PANTHER" id="PTHR30146:SF109">
    <property type="entry name" value="HTH-TYPE TRANSCRIPTIONAL REGULATOR GALS"/>
    <property type="match status" value="1"/>
</dbReference>
<evidence type="ECO:0000256" key="1">
    <source>
        <dbReference type="ARBA" id="ARBA00023015"/>
    </source>
</evidence>
<keyword evidence="2" id="KW-0238">DNA-binding</keyword>
<keyword evidence="3" id="KW-0804">Transcription</keyword>
<dbReference type="Pfam" id="PF13377">
    <property type="entry name" value="Peripla_BP_3"/>
    <property type="match status" value="1"/>
</dbReference>
<dbReference type="Gene3D" id="3.40.50.2300">
    <property type="match status" value="2"/>
</dbReference>
<dbReference type="SMART" id="SM00354">
    <property type="entry name" value="HTH_LACI"/>
    <property type="match status" value="1"/>
</dbReference>
<dbReference type="InterPro" id="IPR000843">
    <property type="entry name" value="HTH_LacI"/>
</dbReference>
<dbReference type="GO" id="GO:0000976">
    <property type="term" value="F:transcription cis-regulatory region binding"/>
    <property type="evidence" value="ECO:0007669"/>
    <property type="project" value="TreeGrafter"/>
</dbReference>
<dbReference type="InterPro" id="IPR046335">
    <property type="entry name" value="LacI/GalR-like_sensor"/>
</dbReference>
<organism evidence="5 6">
    <name type="scientific">Maribacter ulvicola</name>
    <dbReference type="NCBI Taxonomy" id="228959"/>
    <lineage>
        <taxon>Bacteria</taxon>
        <taxon>Pseudomonadati</taxon>
        <taxon>Bacteroidota</taxon>
        <taxon>Flavobacteriia</taxon>
        <taxon>Flavobacteriales</taxon>
        <taxon>Flavobacteriaceae</taxon>
        <taxon>Maribacter</taxon>
    </lineage>
</organism>
<dbReference type="SUPFAM" id="SSF47413">
    <property type="entry name" value="lambda repressor-like DNA-binding domains"/>
    <property type="match status" value="1"/>
</dbReference>
<dbReference type="CDD" id="cd06267">
    <property type="entry name" value="PBP1_LacI_sugar_binding-like"/>
    <property type="match status" value="1"/>
</dbReference>
<dbReference type="STRING" id="228959.SAMN05421797_1011492"/>
<name>A0A1N6S2M3_9FLAO</name>
<evidence type="ECO:0000256" key="3">
    <source>
        <dbReference type="ARBA" id="ARBA00023163"/>
    </source>
</evidence>
<dbReference type="PROSITE" id="PS50932">
    <property type="entry name" value="HTH_LACI_2"/>
    <property type="match status" value="1"/>
</dbReference>
<dbReference type="GO" id="GO:0003700">
    <property type="term" value="F:DNA-binding transcription factor activity"/>
    <property type="evidence" value="ECO:0007669"/>
    <property type="project" value="TreeGrafter"/>
</dbReference>
<accession>A0A1N6S2M3</accession>
<dbReference type="RefSeq" id="WP_076547682.1">
    <property type="nucleotide sequence ID" value="NZ_FTMA01000001.1"/>
</dbReference>
<evidence type="ECO:0000313" key="6">
    <source>
        <dbReference type="Proteomes" id="UP000186953"/>
    </source>
</evidence>
<evidence type="ECO:0000256" key="2">
    <source>
        <dbReference type="ARBA" id="ARBA00023125"/>
    </source>
</evidence>
<dbReference type="OrthoDB" id="9768806at2"/>
<keyword evidence="1" id="KW-0805">Transcription regulation</keyword>
<reference evidence="6" key="1">
    <citation type="submission" date="2017-01" db="EMBL/GenBank/DDBJ databases">
        <authorList>
            <person name="Varghese N."/>
            <person name="Submissions S."/>
        </authorList>
    </citation>
    <scope>NUCLEOTIDE SEQUENCE [LARGE SCALE GENOMIC DNA]</scope>
    <source>
        <strain evidence="6">DSM 15366</strain>
    </source>
</reference>
<protein>
    <submittedName>
        <fullName evidence="5">Transcriptional regulator, LacI family</fullName>
    </submittedName>
</protein>
<gene>
    <name evidence="5" type="ORF">SAMN05421797_1011492</name>
</gene>